<dbReference type="AlphaFoldDB" id="X7F8J8"/>
<name>X7F8J8_9RHOB</name>
<evidence type="ECO:0000256" key="1">
    <source>
        <dbReference type="ARBA" id="ARBA00004651"/>
    </source>
</evidence>
<evidence type="ECO:0000313" key="9">
    <source>
        <dbReference type="EMBL" id="ETX29023.1"/>
    </source>
</evidence>
<accession>X7F8J8</accession>
<dbReference type="RefSeq" id="WP_043770036.1">
    <property type="nucleotide sequence ID" value="NZ_JAME01000013.1"/>
</dbReference>
<sequence>MPHDLLLDDAAGLLRTLIVGPLAYAFLVAALRVSGKRTLAKLNAFDLVVTVALGSTLASVLTSENAAFAEAAVAFLTLIGLQWIVATASVRWRGFARTVRSDPTLLMRSGEICEDALRRERITRAELMTVIRTSDTNDPRNVAAVILESDGSFSVIPEPEGPGSADYPLPGAGARGT</sequence>
<evidence type="ECO:0000256" key="7">
    <source>
        <dbReference type="SAM" id="MobiDB-lite"/>
    </source>
</evidence>
<keyword evidence="10" id="KW-1185">Reference proteome</keyword>
<gene>
    <name evidence="9" type="ORF">RISW2_03520</name>
</gene>
<dbReference type="InterPro" id="IPR007353">
    <property type="entry name" value="DUF421"/>
</dbReference>
<evidence type="ECO:0000256" key="2">
    <source>
        <dbReference type="ARBA" id="ARBA00006448"/>
    </source>
</evidence>
<dbReference type="InterPro" id="IPR023090">
    <property type="entry name" value="UPF0702_alpha/beta_dom_sf"/>
</dbReference>
<dbReference type="STRING" id="1449351.RISW2_03520"/>
<feature type="region of interest" description="Disordered" evidence="7">
    <location>
        <begin position="157"/>
        <end position="177"/>
    </location>
</feature>
<evidence type="ECO:0000256" key="3">
    <source>
        <dbReference type="ARBA" id="ARBA00022475"/>
    </source>
</evidence>
<keyword evidence="6" id="KW-0472">Membrane</keyword>
<proteinExistence type="inferred from homology"/>
<dbReference type="EMBL" id="JAME01000013">
    <property type="protein sequence ID" value="ETX29023.1"/>
    <property type="molecule type" value="Genomic_DNA"/>
</dbReference>
<dbReference type="PATRIC" id="fig|1449351.3.peg.2070"/>
<dbReference type="GO" id="GO:0005886">
    <property type="term" value="C:plasma membrane"/>
    <property type="evidence" value="ECO:0007669"/>
    <property type="project" value="UniProtKB-SubCell"/>
</dbReference>
<reference evidence="9 10" key="1">
    <citation type="submission" date="2014-01" db="EMBL/GenBank/DDBJ databases">
        <title>Roseivivax isoporae LMG 25204 Genome Sequencing.</title>
        <authorList>
            <person name="Lai Q."/>
            <person name="Li G."/>
            <person name="Shao Z."/>
        </authorList>
    </citation>
    <scope>NUCLEOTIDE SEQUENCE [LARGE SCALE GENOMIC DNA]</scope>
    <source>
        <strain evidence="9 10">LMG 25204</strain>
    </source>
</reference>
<organism evidence="9 10">
    <name type="scientific">Roseivivax isoporae LMG 25204</name>
    <dbReference type="NCBI Taxonomy" id="1449351"/>
    <lineage>
        <taxon>Bacteria</taxon>
        <taxon>Pseudomonadati</taxon>
        <taxon>Pseudomonadota</taxon>
        <taxon>Alphaproteobacteria</taxon>
        <taxon>Rhodobacterales</taxon>
        <taxon>Roseobacteraceae</taxon>
        <taxon>Roseivivax</taxon>
    </lineage>
</organism>
<feature type="domain" description="YetF C-terminal" evidence="8">
    <location>
        <begin position="91"/>
        <end position="169"/>
    </location>
</feature>
<comment type="subcellular location">
    <subcellularLocation>
        <location evidence="1">Cell membrane</location>
        <topology evidence="1">Multi-pass membrane protein</topology>
    </subcellularLocation>
</comment>
<dbReference type="OrthoDB" id="9793799at2"/>
<comment type="caution">
    <text evidence="9">The sequence shown here is derived from an EMBL/GenBank/DDBJ whole genome shotgun (WGS) entry which is preliminary data.</text>
</comment>
<dbReference type="PANTHER" id="PTHR34582:SF6">
    <property type="entry name" value="UPF0702 TRANSMEMBRANE PROTEIN YCAP"/>
    <property type="match status" value="1"/>
</dbReference>
<dbReference type="eggNOG" id="COG2323">
    <property type="taxonomic scope" value="Bacteria"/>
</dbReference>
<dbReference type="Pfam" id="PF04239">
    <property type="entry name" value="DUF421"/>
    <property type="match status" value="1"/>
</dbReference>
<keyword evidence="4" id="KW-0812">Transmembrane</keyword>
<evidence type="ECO:0000259" key="8">
    <source>
        <dbReference type="Pfam" id="PF04239"/>
    </source>
</evidence>
<protein>
    <submittedName>
        <fullName evidence="9">Membrane protein</fullName>
    </submittedName>
</protein>
<evidence type="ECO:0000256" key="6">
    <source>
        <dbReference type="ARBA" id="ARBA00023136"/>
    </source>
</evidence>
<evidence type="ECO:0000256" key="4">
    <source>
        <dbReference type="ARBA" id="ARBA00022692"/>
    </source>
</evidence>
<comment type="similarity">
    <text evidence="2">Belongs to the UPF0702 family.</text>
</comment>
<dbReference type="Proteomes" id="UP000023430">
    <property type="component" value="Unassembled WGS sequence"/>
</dbReference>
<evidence type="ECO:0000313" key="10">
    <source>
        <dbReference type="Proteomes" id="UP000023430"/>
    </source>
</evidence>
<dbReference type="PANTHER" id="PTHR34582">
    <property type="entry name" value="UPF0702 TRANSMEMBRANE PROTEIN YCAP"/>
    <property type="match status" value="1"/>
</dbReference>
<evidence type="ECO:0000256" key="5">
    <source>
        <dbReference type="ARBA" id="ARBA00022989"/>
    </source>
</evidence>
<keyword evidence="3" id="KW-1003">Cell membrane</keyword>
<dbReference type="Gene3D" id="3.30.240.20">
    <property type="entry name" value="bsu07140 like domains"/>
    <property type="match status" value="1"/>
</dbReference>
<keyword evidence="5" id="KW-1133">Transmembrane helix</keyword>